<name>A0ABQ2NF53_9ACTN</name>
<protein>
    <recommendedName>
        <fullName evidence="1">Methyltransferase FkbM domain-containing protein</fullName>
    </recommendedName>
</protein>
<keyword evidence="3" id="KW-1185">Reference proteome</keyword>
<evidence type="ECO:0000259" key="1">
    <source>
        <dbReference type="Pfam" id="PF05050"/>
    </source>
</evidence>
<reference evidence="3" key="1">
    <citation type="journal article" date="2019" name="Int. J. Syst. Evol. Microbiol.">
        <title>The Global Catalogue of Microorganisms (GCM) 10K type strain sequencing project: providing services to taxonomists for standard genome sequencing and annotation.</title>
        <authorList>
            <consortium name="The Broad Institute Genomics Platform"/>
            <consortium name="The Broad Institute Genome Sequencing Center for Infectious Disease"/>
            <person name="Wu L."/>
            <person name="Ma J."/>
        </authorList>
    </citation>
    <scope>NUCLEOTIDE SEQUENCE [LARGE SCALE GENOMIC DNA]</scope>
    <source>
        <strain evidence="3">CGMCC 4.7371</strain>
    </source>
</reference>
<dbReference type="PANTHER" id="PTHR34203">
    <property type="entry name" value="METHYLTRANSFERASE, FKBM FAMILY PROTEIN"/>
    <property type="match status" value="1"/>
</dbReference>
<dbReference type="InterPro" id="IPR006342">
    <property type="entry name" value="FkbM_mtfrase"/>
</dbReference>
<proteinExistence type="predicted"/>
<dbReference type="EMBL" id="BMNI01000013">
    <property type="protein sequence ID" value="GGO93564.1"/>
    <property type="molecule type" value="Genomic_DNA"/>
</dbReference>
<gene>
    <name evidence="2" type="ORF">GCM10011584_32560</name>
</gene>
<sequence length="265" mass="28369">MSRSPRLAVRRVQQTLRFPNGPKVLLDLAASRSPWAPDALAFKLRNGQVVHCPNVPGARVPVYEVFAEDCYRFDELLEGLPAAPVVLDIGGHIGCFSLGLAEASKTARIHTYEASPSTASWLQKNVESNSLADRVTVHHSAVSSEPGMLEFADNAGGSSLNGLTAPEGSTTLVKVPAVTFDDAVAEAGGHVDLVKIDVEGAEYGIFSGTTTASWEGVQRVVMEYHDVAGHDLTELLEVLFAAGLRLVRVEPVNDRQGTVWLTRAA</sequence>
<dbReference type="Pfam" id="PF05050">
    <property type="entry name" value="Methyltransf_21"/>
    <property type="match status" value="1"/>
</dbReference>
<comment type="caution">
    <text evidence="2">The sequence shown here is derived from an EMBL/GenBank/DDBJ whole genome shotgun (WGS) entry which is preliminary data.</text>
</comment>
<accession>A0ABQ2NF53</accession>
<dbReference type="RefSeq" id="WP_188785092.1">
    <property type="nucleotide sequence ID" value="NZ_BMNI01000013.1"/>
</dbReference>
<feature type="domain" description="Methyltransferase FkbM" evidence="1">
    <location>
        <begin position="88"/>
        <end position="243"/>
    </location>
</feature>
<evidence type="ECO:0000313" key="2">
    <source>
        <dbReference type="EMBL" id="GGO93564.1"/>
    </source>
</evidence>
<dbReference type="Gene3D" id="3.40.50.150">
    <property type="entry name" value="Vaccinia Virus protein VP39"/>
    <property type="match status" value="1"/>
</dbReference>
<dbReference type="PANTHER" id="PTHR34203:SF15">
    <property type="entry name" value="SLL1173 PROTEIN"/>
    <property type="match status" value="1"/>
</dbReference>
<dbReference type="NCBIfam" id="TIGR01444">
    <property type="entry name" value="fkbM_fam"/>
    <property type="match status" value="1"/>
</dbReference>
<dbReference type="InterPro" id="IPR052514">
    <property type="entry name" value="SAM-dependent_MTase"/>
</dbReference>
<dbReference type="Proteomes" id="UP000655410">
    <property type="component" value="Unassembled WGS sequence"/>
</dbReference>
<dbReference type="SUPFAM" id="SSF53335">
    <property type="entry name" value="S-adenosyl-L-methionine-dependent methyltransferases"/>
    <property type="match status" value="1"/>
</dbReference>
<evidence type="ECO:0000313" key="3">
    <source>
        <dbReference type="Proteomes" id="UP000655410"/>
    </source>
</evidence>
<dbReference type="InterPro" id="IPR029063">
    <property type="entry name" value="SAM-dependent_MTases_sf"/>
</dbReference>
<organism evidence="2 3">
    <name type="scientific">Nocardioides phosphati</name>
    <dbReference type="NCBI Taxonomy" id="1867775"/>
    <lineage>
        <taxon>Bacteria</taxon>
        <taxon>Bacillati</taxon>
        <taxon>Actinomycetota</taxon>
        <taxon>Actinomycetes</taxon>
        <taxon>Propionibacteriales</taxon>
        <taxon>Nocardioidaceae</taxon>
        <taxon>Nocardioides</taxon>
    </lineage>
</organism>